<dbReference type="EMBL" id="MU853955">
    <property type="protein sequence ID" value="KAK3934886.1"/>
    <property type="molecule type" value="Genomic_DNA"/>
</dbReference>
<accession>A0AAN6MXV8</accession>
<reference evidence="2" key="1">
    <citation type="journal article" date="2023" name="Mol. Phylogenet. Evol.">
        <title>Genome-scale phylogeny and comparative genomics of the fungal order Sordariales.</title>
        <authorList>
            <person name="Hensen N."/>
            <person name="Bonometti L."/>
            <person name="Westerberg I."/>
            <person name="Brannstrom I.O."/>
            <person name="Guillou S."/>
            <person name="Cros-Aarteil S."/>
            <person name="Calhoun S."/>
            <person name="Haridas S."/>
            <person name="Kuo A."/>
            <person name="Mondo S."/>
            <person name="Pangilinan J."/>
            <person name="Riley R."/>
            <person name="LaButti K."/>
            <person name="Andreopoulos B."/>
            <person name="Lipzen A."/>
            <person name="Chen C."/>
            <person name="Yan M."/>
            <person name="Daum C."/>
            <person name="Ng V."/>
            <person name="Clum A."/>
            <person name="Steindorff A."/>
            <person name="Ohm R.A."/>
            <person name="Martin F."/>
            <person name="Silar P."/>
            <person name="Natvig D.O."/>
            <person name="Lalanne C."/>
            <person name="Gautier V."/>
            <person name="Ament-Velasquez S.L."/>
            <person name="Kruys A."/>
            <person name="Hutchinson M.I."/>
            <person name="Powell A.J."/>
            <person name="Barry K."/>
            <person name="Miller A.N."/>
            <person name="Grigoriev I.V."/>
            <person name="Debuchy R."/>
            <person name="Gladieux P."/>
            <person name="Hiltunen Thoren M."/>
            <person name="Johannesson H."/>
        </authorList>
    </citation>
    <scope>NUCLEOTIDE SEQUENCE [LARGE SCALE GENOMIC DNA]</scope>
    <source>
        <strain evidence="2">CBS 340.73</strain>
    </source>
</reference>
<dbReference type="Proteomes" id="UP001303473">
    <property type="component" value="Unassembled WGS sequence"/>
</dbReference>
<protein>
    <submittedName>
        <fullName evidence="1">Uncharacterized protein</fullName>
    </submittedName>
</protein>
<sequence length="119" mass="13187">MEETILRQLGGISVASRSVRTAFCKMRKTVDILLADNAHLRSQLASKDVELEALKPRTRKRVKIGGNERFASLAEIVAAKDASLEPPRERRTAAPTIQPEIVARAQEMLTTGSRPYMSI</sequence>
<evidence type="ECO:0000313" key="1">
    <source>
        <dbReference type="EMBL" id="KAK3934886.1"/>
    </source>
</evidence>
<gene>
    <name evidence="1" type="ORF">QBC46DRAFT_398793</name>
</gene>
<organism evidence="1 2">
    <name type="scientific">Diplogelasinospora grovesii</name>
    <dbReference type="NCBI Taxonomy" id="303347"/>
    <lineage>
        <taxon>Eukaryota</taxon>
        <taxon>Fungi</taxon>
        <taxon>Dikarya</taxon>
        <taxon>Ascomycota</taxon>
        <taxon>Pezizomycotina</taxon>
        <taxon>Sordariomycetes</taxon>
        <taxon>Sordariomycetidae</taxon>
        <taxon>Sordariales</taxon>
        <taxon>Diplogelasinosporaceae</taxon>
        <taxon>Diplogelasinospora</taxon>
    </lineage>
</organism>
<evidence type="ECO:0000313" key="2">
    <source>
        <dbReference type="Proteomes" id="UP001303473"/>
    </source>
</evidence>
<name>A0AAN6MXV8_9PEZI</name>
<comment type="caution">
    <text evidence="1">The sequence shown here is derived from an EMBL/GenBank/DDBJ whole genome shotgun (WGS) entry which is preliminary data.</text>
</comment>
<keyword evidence="2" id="KW-1185">Reference proteome</keyword>
<dbReference type="AlphaFoldDB" id="A0AAN6MXV8"/>
<proteinExistence type="predicted"/>